<dbReference type="Proteomes" id="UP000694844">
    <property type="component" value="Chromosome 6"/>
</dbReference>
<keyword evidence="3" id="KW-1185">Reference proteome</keyword>
<keyword evidence="1" id="KW-0812">Transmembrane</keyword>
<proteinExistence type="predicted"/>
<sequence length="377" mass="42488">MSEIQTKEGTMLPFPIFFYPSSHSRYKARSAAGYDIQVPTPDLYRYLYLTKYGIPAPNSTHIMFRVRACNDAHVVLRSSGRKELEIVLGGWRNTISCLRTQVQGSCRRRYNGRVLNCKNYQEFVISWEEGRIMVGKMNSGFRDLILDFKLRKPLSNVQIGVSTGFGASGIWMFEDPKPTTLTPKWSTFKTTTTKNSSTEGLTTNSGFLDAQFVNYGDGPAGTSESYSGVAVAVGVLSVLVLAAVGTILWRKKFRSVVTSPKLAIINPAYEGKEMNTYETIQRDCFDENMYTDINSLDVTKMADNNGFYDTAEPLDEKNMYLRMIDGASCVEETRGNSRYLSMAYNEGTDTRVTQQVNPPKYYVDDTYLMPTPSIKKR</sequence>
<feature type="transmembrane region" description="Helical" evidence="1">
    <location>
        <begin position="229"/>
        <end position="249"/>
    </location>
</feature>
<dbReference type="GeneID" id="111101329"/>
<organism evidence="3 4">
    <name type="scientific">Crassostrea virginica</name>
    <name type="common">Eastern oyster</name>
    <dbReference type="NCBI Taxonomy" id="6565"/>
    <lineage>
        <taxon>Eukaryota</taxon>
        <taxon>Metazoa</taxon>
        <taxon>Spiralia</taxon>
        <taxon>Lophotrochozoa</taxon>
        <taxon>Mollusca</taxon>
        <taxon>Bivalvia</taxon>
        <taxon>Autobranchia</taxon>
        <taxon>Pteriomorphia</taxon>
        <taxon>Ostreida</taxon>
        <taxon>Ostreoidea</taxon>
        <taxon>Ostreidae</taxon>
        <taxon>Crassostrea</taxon>
    </lineage>
</organism>
<accession>A0A8B8ADD9</accession>
<protein>
    <submittedName>
        <fullName evidence="4">Uncharacterized protein LOC111101329 isoform X1</fullName>
    </submittedName>
</protein>
<dbReference type="AlphaFoldDB" id="A0A8B8ADD9"/>
<gene>
    <name evidence="4" type="primary">LOC111101329</name>
</gene>
<dbReference type="KEGG" id="cvn:111101329"/>
<dbReference type="RefSeq" id="XP_022289486.1">
    <property type="nucleotide sequence ID" value="XM_022433778.1"/>
</dbReference>
<keyword evidence="1" id="KW-1133">Transmembrane helix</keyword>
<name>A0A8B8ADD9_CRAVI</name>
<evidence type="ECO:0000256" key="1">
    <source>
        <dbReference type="SAM" id="Phobius"/>
    </source>
</evidence>
<keyword evidence="1" id="KW-0472">Membrane</keyword>
<evidence type="ECO:0000259" key="2">
    <source>
        <dbReference type="Pfam" id="PF12248"/>
    </source>
</evidence>
<evidence type="ECO:0000313" key="4">
    <source>
        <dbReference type="RefSeq" id="XP_022289486.1"/>
    </source>
</evidence>
<dbReference type="Pfam" id="PF12248">
    <property type="entry name" value="Methyltransf_FA"/>
    <property type="match status" value="1"/>
</dbReference>
<reference evidence="4" key="1">
    <citation type="submission" date="2025-08" db="UniProtKB">
        <authorList>
            <consortium name="RefSeq"/>
        </authorList>
    </citation>
    <scope>IDENTIFICATION</scope>
    <source>
        <tissue evidence="4">Whole sample</tissue>
    </source>
</reference>
<dbReference type="OrthoDB" id="6156557at2759"/>
<dbReference type="InterPro" id="IPR022041">
    <property type="entry name" value="Methyltransf_FA"/>
</dbReference>
<feature type="domain" description="Farnesoic acid O-methyl transferase" evidence="2">
    <location>
        <begin position="57"/>
        <end position="176"/>
    </location>
</feature>
<evidence type="ECO:0000313" key="3">
    <source>
        <dbReference type="Proteomes" id="UP000694844"/>
    </source>
</evidence>